<dbReference type="InterPro" id="IPR004089">
    <property type="entry name" value="MCPsignal_dom"/>
</dbReference>
<comment type="similarity">
    <text evidence="2">Belongs to the methyl-accepting chemotaxis (MCP) protein family.</text>
</comment>
<dbReference type="Gene3D" id="6.10.340.10">
    <property type="match status" value="1"/>
</dbReference>
<accession>A0ABY7A770</accession>
<keyword evidence="4" id="KW-0472">Membrane</keyword>
<gene>
    <name evidence="7" type="ORF">OW255_13130</name>
</gene>
<evidence type="ECO:0000256" key="1">
    <source>
        <dbReference type="ARBA" id="ARBA00022500"/>
    </source>
</evidence>
<dbReference type="InterPro" id="IPR051310">
    <property type="entry name" value="MCP_chemotaxis"/>
</dbReference>
<proteinExistence type="inferred from homology"/>
<dbReference type="RefSeq" id="WP_268114316.1">
    <property type="nucleotide sequence ID" value="NZ_CP113524.1"/>
</dbReference>
<feature type="domain" description="HAMP" evidence="6">
    <location>
        <begin position="359"/>
        <end position="411"/>
    </location>
</feature>
<dbReference type="Pfam" id="PF00672">
    <property type="entry name" value="HAMP"/>
    <property type="match status" value="1"/>
</dbReference>
<reference evidence="7" key="1">
    <citation type="submission" date="2022-11" db="EMBL/GenBank/DDBJ databases">
        <title>Lacrimispora xylanolytica sy1, complete genome.</title>
        <authorList>
            <person name="Choi S."/>
        </authorList>
    </citation>
    <scope>NUCLEOTIDE SEQUENCE</scope>
    <source>
        <strain evidence="7">Sy1</strain>
    </source>
</reference>
<dbReference type="PROSITE" id="PS50111">
    <property type="entry name" value="CHEMOTAXIS_TRANSDUC_2"/>
    <property type="match status" value="1"/>
</dbReference>
<organism evidence="7 8">
    <name type="scientific">Lacrimispora xylanolytica</name>
    <dbReference type="NCBI Taxonomy" id="29375"/>
    <lineage>
        <taxon>Bacteria</taxon>
        <taxon>Bacillati</taxon>
        <taxon>Bacillota</taxon>
        <taxon>Clostridia</taxon>
        <taxon>Lachnospirales</taxon>
        <taxon>Lachnospiraceae</taxon>
        <taxon>Lacrimispora</taxon>
    </lineage>
</organism>
<dbReference type="PANTHER" id="PTHR43531:SF11">
    <property type="entry name" value="METHYL-ACCEPTING CHEMOTAXIS PROTEIN 3"/>
    <property type="match status" value="1"/>
</dbReference>
<evidence type="ECO:0000259" key="5">
    <source>
        <dbReference type="PROSITE" id="PS50111"/>
    </source>
</evidence>
<dbReference type="Pfam" id="PF22673">
    <property type="entry name" value="MCP-like_PDC_1"/>
    <property type="match status" value="1"/>
</dbReference>
<keyword evidence="1" id="KW-0145">Chemotaxis</keyword>
<evidence type="ECO:0000256" key="2">
    <source>
        <dbReference type="ARBA" id="ARBA00029447"/>
    </source>
</evidence>
<dbReference type="InterPro" id="IPR003660">
    <property type="entry name" value="HAMP_dom"/>
</dbReference>
<evidence type="ECO:0000256" key="4">
    <source>
        <dbReference type="SAM" id="Phobius"/>
    </source>
</evidence>
<dbReference type="SMART" id="SM00283">
    <property type="entry name" value="MA"/>
    <property type="match status" value="1"/>
</dbReference>
<evidence type="ECO:0000313" key="8">
    <source>
        <dbReference type="Proteomes" id="UP001163115"/>
    </source>
</evidence>
<name>A0ABY7A770_9FIRM</name>
<dbReference type="Proteomes" id="UP001163115">
    <property type="component" value="Chromosome"/>
</dbReference>
<sequence length="741" mass="79953">MKNKKKLKFNDFKLATKMSIITGVILAVSLTLLIAISAMQTSISLSKAINGEFSGIAAKNGLMVQSMVSGAAGTAKELQEYLNNVYSGNKTAAGVFNGESIQSHIYNAQLTESNYAIETYVMNSAWAALNNSADLYGIGAFFEPGQFDSSVKDYSVYMDRNDAKNKTAQSLGAYSEYSKNDYYKIAKETKAPYITDPFDYKGTMMSTVAYPIMKGDNVIGVVLADISLANFSKIKTTDAKYPTMYVDIYTEDNIISFDSKSSDNIGKKLEEMLPASQYNKITEAQKSKQEFHVDTRRDDGTFESRHYYPITCESQTWWASSTLEKNDLNKDVYLIVAIMIAMAAIATAIIITVITTVMKRTLRPIEGVVSAASDIAAGNLDIHLDIKSQDEIGILSKNFLSMAENLKLIIQDINYVLGEMSNGNFRVTTSKEDQYVGSYKNILEAMHNIRLTLSDALLEIDHASEQVSTGASQVSDAAQALSQGATEQASSIEELSATITDISNRIKENAANATEANTLSQEASEGVLSGNQKMADMIAAMNDIASTSNEIGKIIRTIDDIAFQTNILALNAAVEAARAGSAGKGFAVVADEVRNLAGKSAEAAKNTTLLIENAITAIGNGTKIAGETAEALRLVVEKSNVSAVRISEIAEASTAQAEAVMQVTTGIDQISAVVQTTSATSEESAATSEELSAQAVTLKSLVGKFKLMDSHSNGYMEAPNETILPEESLEEEHQNHSFGKY</sequence>
<feature type="transmembrane region" description="Helical" evidence="4">
    <location>
        <begin position="20"/>
        <end position="39"/>
    </location>
</feature>
<keyword evidence="3" id="KW-0807">Transducer</keyword>
<dbReference type="CDD" id="cd12913">
    <property type="entry name" value="PDC1_MCP_like"/>
    <property type="match status" value="1"/>
</dbReference>
<dbReference type="PROSITE" id="PS50885">
    <property type="entry name" value="HAMP"/>
    <property type="match status" value="1"/>
</dbReference>
<dbReference type="EMBL" id="CP113524">
    <property type="protein sequence ID" value="WAJ22515.1"/>
    <property type="molecule type" value="Genomic_DNA"/>
</dbReference>
<dbReference type="Gene3D" id="1.10.287.950">
    <property type="entry name" value="Methyl-accepting chemotaxis protein"/>
    <property type="match status" value="1"/>
</dbReference>
<protein>
    <submittedName>
        <fullName evidence="7">Methyl-accepting chemotaxis protein</fullName>
    </submittedName>
</protein>
<dbReference type="PANTHER" id="PTHR43531">
    <property type="entry name" value="PROTEIN ICFG"/>
    <property type="match status" value="1"/>
</dbReference>
<dbReference type="Gene3D" id="3.30.450.20">
    <property type="entry name" value="PAS domain"/>
    <property type="match status" value="1"/>
</dbReference>
<evidence type="ECO:0000259" key="6">
    <source>
        <dbReference type="PROSITE" id="PS50885"/>
    </source>
</evidence>
<evidence type="ECO:0000256" key="3">
    <source>
        <dbReference type="PROSITE-ProRule" id="PRU00284"/>
    </source>
</evidence>
<keyword evidence="4" id="KW-1133">Transmembrane helix</keyword>
<feature type="transmembrane region" description="Helical" evidence="4">
    <location>
        <begin position="332"/>
        <end position="354"/>
    </location>
</feature>
<dbReference type="CDD" id="cd11386">
    <property type="entry name" value="MCP_signal"/>
    <property type="match status" value="1"/>
</dbReference>
<feature type="domain" description="Methyl-accepting transducer" evidence="5">
    <location>
        <begin position="463"/>
        <end position="692"/>
    </location>
</feature>
<dbReference type="Pfam" id="PF00015">
    <property type="entry name" value="MCPsignal"/>
    <property type="match status" value="1"/>
</dbReference>
<keyword evidence="4" id="KW-0812">Transmembrane</keyword>
<dbReference type="SUPFAM" id="SSF58104">
    <property type="entry name" value="Methyl-accepting chemotaxis protein (MCP) signaling domain"/>
    <property type="match status" value="1"/>
</dbReference>
<evidence type="ECO:0000313" key="7">
    <source>
        <dbReference type="EMBL" id="WAJ22515.1"/>
    </source>
</evidence>
<keyword evidence="8" id="KW-1185">Reference proteome</keyword>
<dbReference type="SMART" id="SM00304">
    <property type="entry name" value="HAMP"/>
    <property type="match status" value="1"/>
</dbReference>
<dbReference type="CDD" id="cd06225">
    <property type="entry name" value="HAMP"/>
    <property type="match status" value="1"/>
</dbReference>